<keyword evidence="2" id="KW-0805">Transcription regulation</keyword>
<dbReference type="Gene3D" id="3.40.190.290">
    <property type="match status" value="1"/>
</dbReference>
<dbReference type="AlphaFoldDB" id="A0A429ZL32"/>
<dbReference type="PANTHER" id="PTHR30419">
    <property type="entry name" value="HTH-TYPE TRANSCRIPTIONAL REGULATOR YBHD"/>
    <property type="match status" value="1"/>
</dbReference>
<evidence type="ECO:0000313" key="7">
    <source>
        <dbReference type="Proteomes" id="UP000288490"/>
    </source>
</evidence>
<accession>A0A429ZL32</accession>
<evidence type="ECO:0000256" key="3">
    <source>
        <dbReference type="ARBA" id="ARBA00023125"/>
    </source>
</evidence>
<dbReference type="InterPro" id="IPR005119">
    <property type="entry name" value="LysR_subst-bd"/>
</dbReference>
<evidence type="ECO:0000256" key="2">
    <source>
        <dbReference type="ARBA" id="ARBA00023015"/>
    </source>
</evidence>
<reference evidence="6 7" key="1">
    <citation type="submission" date="2017-05" db="EMBL/GenBank/DDBJ databases">
        <title>Vagococcus spp. assemblies.</title>
        <authorList>
            <person name="Gulvik C.A."/>
        </authorList>
    </citation>
    <scope>NUCLEOTIDE SEQUENCE [LARGE SCALE GENOMIC DNA]</scope>
    <source>
        <strain evidence="6 7">SS1994</strain>
    </source>
</reference>
<protein>
    <submittedName>
        <fullName evidence="6">LysR family transcriptional regulator</fullName>
    </submittedName>
</protein>
<dbReference type="InterPro" id="IPR036390">
    <property type="entry name" value="WH_DNA-bd_sf"/>
</dbReference>
<dbReference type="Proteomes" id="UP000288490">
    <property type="component" value="Unassembled WGS sequence"/>
</dbReference>
<dbReference type="InterPro" id="IPR036388">
    <property type="entry name" value="WH-like_DNA-bd_sf"/>
</dbReference>
<comment type="caution">
    <text evidence="6">The sequence shown here is derived from an EMBL/GenBank/DDBJ whole genome shotgun (WGS) entry which is preliminary data.</text>
</comment>
<name>A0A429ZL32_9ENTE</name>
<dbReference type="GO" id="GO:0005829">
    <property type="term" value="C:cytosol"/>
    <property type="evidence" value="ECO:0007669"/>
    <property type="project" value="TreeGrafter"/>
</dbReference>
<dbReference type="PANTHER" id="PTHR30419:SF8">
    <property type="entry name" value="NITROGEN ASSIMILATION TRANSCRIPTIONAL ACTIVATOR-RELATED"/>
    <property type="match status" value="1"/>
</dbReference>
<feature type="domain" description="HTH lysR-type" evidence="5">
    <location>
        <begin position="1"/>
        <end position="59"/>
    </location>
</feature>
<keyword evidence="4" id="KW-0804">Transcription</keyword>
<organism evidence="6 7">
    <name type="scientific">Vagococcus bubulae</name>
    <dbReference type="NCBI Taxonomy" id="1977868"/>
    <lineage>
        <taxon>Bacteria</taxon>
        <taxon>Bacillati</taxon>
        <taxon>Bacillota</taxon>
        <taxon>Bacilli</taxon>
        <taxon>Lactobacillales</taxon>
        <taxon>Enterococcaceae</taxon>
        <taxon>Vagococcus</taxon>
    </lineage>
</organism>
<dbReference type="SUPFAM" id="SSF46785">
    <property type="entry name" value="Winged helix' DNA-binding domain"/>
    <property type="match status" value="1"/>
</dbReference>
<dbReference type="PROSITE" id="PS50931">
    <property type="entry name" value="HTH_LYSR"/>
    <property type="match status" value="1"/>
</dbReference>
<dbReference type="GO" id="GO:0003677">
    <property type="term" value="F:DNA binding"/>
    <property type="evidence" value="ECO:0007669"/>
    <property type="project" value="UniProtKB-KW"/>
</dbReference>
<dbReference type="EMBL" id="NGJT01000008">
    <property type="protein sequence ID" value="RST94417.1"/>
    <property type="molecule type" value="Genomic_DNA"/>
</dbReference>
<gene>
    <name evidence="6" type="ORF">CBF36_05790</name>
</gene>
<dbReference type="OrthoDB" id="9803735at2"/>
<evidence type="ECO:0000256" key="4">
    <source>
        <dbReference type="ARBA" id="ARBA00023163"/>
    </source>
</evidence>
<comment type="similarity">
    <text evidence="1">Belongs to the LysR transcriptional regulatory family.</text>
</comment>
<dbReference type="RefSeq" id="WP_125957414.1">
    <property type="nucleotide sequence ID" value="NZ_JAQEJV010000009.1"/>
</dbReference>
<evidence type="ECO:0000259" key="5">
    <source>
        <dbReference type="PROSITE" id="PS50931"/>
    </source>
</evidence>
<dbReference type="SUPFAM" id="SSF53850">
    <property type="entry name" value="Periplasmic binding protein-like II"/>
    <property type="match status" value="1"/>
</dbReference>
<dbReference type="Pfam" id="PF03466">
    <property type="entry name" value="LysR_substrate"/>
    <property type="match status" value="1"/>
</dbReference>
<keyword evidence="7" id="KW-1185">Reference proteome</keyword>
<dbReference type="GO" id="GO:0003700">
    <property type="term" value="F:DNA-binding transcription factor activity"/>
    <property type="evidence" value="ECO:0007669"/>
    <property type="project" value="InterPro"/>
</dbReference>
<proteinExistence type="inferred from homology"/>
<dbReference type="Pfam" id="PF00126">
    <property type="entry name" value="HTH_1"/>
    <property type="match status" value="1"/>
</dbReference>
<evidence type="ECO:0000256" key="1">
    <source>
        <dbReference type="ARBA" id="ARBA00009437"/>
    </source>
</evidence>
<dbReference type="InterPro" id="IPR000847">
    <property type="entry name" value="LysR_HTH_N"/>
</dbReference>
<dbReference type="Gene3D" id="1.10.10.10">
    <property type="entry name" value="Winged helix-like DNA-binding domain superfamily/Winged helix DNA-binding domain"/>
    <property type="match status" value="1"/>
</dbReference>
<keyword evidence="3" id="KW-0238">DNA-binding</keyword>
<dbReference type="InterPro" id="IPR050950">
    <property type="entry name" value="HTH-type_LysR_regulators"/>
</dbReference>
<evidence type="ECO:0000313" key="6">
    <source>
        <dbReference type="EMBL" id="RST94417.1"/>
    </source>
</evidence>
<sequence length="300" mass="34638">MDIFQLSYFIKVVESGGNLTLASKKANISQSSLSQLISNFEKSEDVELFYRQNGRLKGLTPCGEKYYEYALQMTKLHFEMHDMVRRESLKKKGRIRIGIPSMILRIYFTSFFTKFIVENEEVKIEIVEAGSKKLHNLLLRGELDLAVLVDPTYLNKEKYEEFTLITDEICAFVSDNHPLSTKKELDWCEIESYPLATFTKDFSSHKLIIDKLKEEGVTKEMKFTSSSWNFLTAVAKESTAVVLLPSPLQYQLTEGLVMKKFSNSIPFKILLTRPVKEDYSSLERYVKGAILHCFSQRKNN</sequence>